<dbReference type="PANTHER" id="PTHR33710">
    <property type="entry name" value="BNAC02G09200D PROTEIN"/>
    <property type="match status" value="1"/>
</dbReference>
<dbReference type="Proteomes" id="UP000436088">
    <property type="component" value="Unassembled WGS sequence"/>
</dbReference>
<dbReference type="InterPro" id="IPR036691">
    <property type="entry name" value="Endo/exonu/phosph_ase_sf"/>
</dbReference>
<keyword evidence="2" id="KW-1185">Reference proteome</keyword>
<gene>
    <name evidence="1" type="ORF">F3Y22_tig00111166pilonHSYRG00224</name>
</gene>
<comment type="caution">
    <text evidence="1">The sequence shown here is derived from an EMBL/GenBank/DDBJ whole genome shotgun (WGS) entry which is preliminary data.</text>
</comment>
<accession>A0A6A2YWJ9</accession>
<evidence type="ECO:0008006" key="3">
    <source>
        <dbReference type="Google" id="ProtNLM"/>
    </source>
</evidence>
<evidence type="ECO:0000313" key="1">
    <source>
        <dbReference type="EMBL" id="KAE8683874.1"/>
    </source>
</evidence>
<dbReference type="SUPFAM" id="SSF56219">
    <property type="entry name" value="DNase I-like"/>
    <property type="match status" value="1"/>
</dbReference>
<dbReference type="PANTHER" id="PTHR33710:SF86">
    <property type="entry name" value="VIRAL MOVEMENT PROTEIN"/>
    <property type="match status" value="1"/>
</dbReference>
<organism evidence="1 2">
    <name type="scientific">Hibiscus syriacus</name>
    <name type="common">Rose of Sharon</name>
    <dbReference type="NCBI Taxonomy" id="106335"/>
    <lineage>
        <taxon>Eukaryota</taxon>
        <taxon>Viridiplantae</taxon>
        <taxon>Streptophyta</taxon>
        <taxon>Embryophyta</taxon>
        <taxon>Tracheophyta</taxon>
        <taxon>Spermatophyta</taxon>
        <taxon>Magnoliopsida</taxon>
        <taxon>eudicotyledons</taxon>
        <taxon>Gunneridae</taxon>
        <taxon>Pentapetalae</taxon>
        <taxon>rosids</taxon>
        <taxon>malvids</taxon>
        <taxon>Malvales</taxon>
        <taxon>Malvaceae</taxon>
        <taxon>Malvoideae</taxon>
        <taxon>Hibiscus</taxon>
    </lineage>
</organism>
<protein>
    <recommendedName>
        <fullName evidence="3">Reverse transcriptase domain-containing protein</fullName>
    </recommendedName>
</protein>
<dbReference type="EMBL" id="VEPZ02001257">
    <property type="protein sequence ID" value="KAE8683874.1"/>
    <property type="molecule type" value="Genomic_DNA"/>
</dbReference>
<proteinExistence type="predicted"/>
<sequence length="722" mass="81674">MPWKPISYNDCGRFGHSVKYCLLGKKLSKFGGLRNLLWEPSWMCLADASIVEACVKIPVAIKDTRRIDFGDLVALTEACLEPVASAYEWEWLRRLRKGVPLSSDILCIIDPDYLVGAPLENSGRKLKGVALGVIKIVQELKMKKMSMLTRQLWDQLRNAESIIGNDPWLIGGDFNIILKLDESSNPVNSSIISDISDFQNCAEDLRAFPSSEVEFQAPGDSDHSPTLVWMQREALTAMPKPFKFFNFWVLHPGFLTIVKDYWHLPVTGNPTQVLFLKLKRLKYYLKHLNKAHLSDISGQVQKKRDELRAVQLTNLDTAGSIVSDELKIENELRALEKMELIFYEQKMNVDWIKEGDQSTRFFYSMMASRRSSSTIQVLYDHDGSKLSTFDAMSNEAINFFYKQLGMADPEVNCCNVNTIKELLGYSLPEDASESLTRYVSDTEIKEAIWGQGNNKSPGPDGYNYLFFKRTWHIIGSDFLKAISLLNTAALKGVFNFHPKCKKVGLTHLCFADDLLVFCKGSLDFVIAKGAQVSWKKICLMKSEVGLGVQAVGDWNKACVVHLIRKLLANEGSLWVAWIRAYVIGSDDFWRMNTPMNMSWSFKYILKIKPSVSHLFAGPDRNLSIRSIWEDLRARAPKVPWQHVVWFPGLSVGTICSLVVSSLKTYGELFLLFVVYIGGLDDGMVSWLGQPTASRDIKDTLRIRMEGRAINRSDPSNAVMCAN</sequence>
<name>A0A6A2YWJ9_HIBSY</name>
<reference evidence="1" key="1">
    <citation type="submission" date="2019-09" db="EMBL/GenBank/DDBJ databases">
        <title>Draft genome information of white flower Hibiscus syriacus.</title>
        <authorList>
            <person name="Kim Y.-M."/>
        </authorList>
    </citation>
    <scope>NUCLEOTIDE SEQUENCE [LARGE SCALE GENOMIC DNA]</scope>
    <source>
        <strain evidence="1">YM2019G1</strain>
    </source>
</reference>
<evidence type="ECO:0000313" key="2">
    <source>
        <dbReference type="Proteomes" id="UP000436088"/>
    </source>
</evidence>
<dbReference type="AlphaFoldDB" id="A0A6A2YWJ9"/>